<comment type="cofactor">
    <cofactor evidence="2">
        <name>Mg(2+)</name>
        <dbReference type="ChEBI" id="CHEBI:18420"/>
    </cofactor>
</comment>
<organism evidence="8 9">
    <name type="scientific">Hydrogenophaga laconesensis</name>
    <dbReference type="NCBI Taxonomy" id="1805971"/>
    <lineage>
        <taxon>Bacteria</taxon>
        <taxon>Pseudomonadati</taxon>
        <taxon>Pseudomonadota</taxon>
        <taxon>Betaproteobacteria</taxon>
        <taxon>Burkholderiales</taxon>
        <taxon>Comamonadaceae</taxon>
        <taxon>Hydrogenophaga</taxon>
    </lineage>
</organism>
<protein>
    <submittedName>
        <fullName evidence="8">8-oxo-dGTP pyrophosphatase MutT (NUDIX family)</fullName>
    </submittedName>
</protein>
<evidence type="ECO:0000313" key="9">
    <source>
        <dbReference type="Proteomes" id="UP001265550"/>
    </source>
</evidence>
<accession>A0ABU1VCA3</accession>
<evidence type="ECO:0000256" key="2">
    <source>
        <dbReference type="ARBA" id="ARBA00001946"/>
    </source>
</evidence>
<keyword evidence="3" id="KW-0479">Metal-binding</keyword>
<evidence type="ECO:0000256" key="4">
    <source>
        <dbReference type="ARBA" id="ARBA00022801"/>
    </source>
</evidence>
<name>A0ABU1VCA3_9BURK</name>
<evidence type="ECO:0000259" key="7">
    <source>
        <dbReference type="PROSITE" id="PS51462"/>
    </source>
</evidence>
<comment type="cofactor">
    <cofactor evidence="1">
        <name>Mn(2+)</name>
        <dbReference type="ChEBI" id="CHEBI:29035"/>
    </cofactor>
</comment>
<dbReference type="InterPro" id="IPR000086">
    <property type="entry name" value="NUDIX_hydrolase_dom"/>
</dbReference>
<evidence type="ECO:0000256" key="3">
    <source>
        <dbReference type="ARBA" id="ARBA00022723"/>
    </source>
</evidence>
<keyword evidence="6" id="KW-0464">Manganese</keyword>
<dbReference type="InterPro" id="IPR039121">
    <property type="entry name" value="NUDT19"/>
</dbReference>
<sequence>MPIAINSDEVLTPPVAAATVMVVRDGPSGLEVLLVRRHGNSGVLGGVHVFPGGKLDASDGHADSTAVDRTPVVCRDVLREPTLEPAMALGLHVAALRETFEECGLLLGQPEGAAHVQAVRALTATGTPFADALRTRGLPIATACVYPWSRWVTPRVPSVTNKRFDTRFFVAPAPDGQAVEHCAHEATEAVWLSPRGGLERYWAGEIDLAPPQIMSLSELSRLGNVAQVLTTARSRPPSLIEPEPFDEEGCRVICYPGDPRHSLSARVWPGPTRLVHRNHRFEPEGGLAALLG</sequence>
<evidence type="ECO:0000256" key="5">
    <source>
        <dbReference type="ARBA" id="ARBA00022842"/>
    </source>
</evidence>
<evidence type="ECO:0000256" key="1">
    <source>
        <dbReference type="ARBA" id="ARBA00001936"/>
    </source>
</evidence>
<keyword evidence="5" id="KW-0460">Magnesium</keyword>
<dbReference type="PROSITE" id="PS51462">
    <property type="entry name" value="NUDIX"/>
    <property type="match status" value="1"/>
</dbReference>
<dbReference type="SUPFAM" id="SSF55811">
    <property type="entry name" value="Nudix"/>
    <property type="match status" value="1"/>
</dbReference>
<evidence type="ECO:0000256" key="6">
    <source>
        <dbReference type="ARBA" id="ARBA00023211"/>
    </source>
</evidence>
<keyword evidence="9" id="KW-1185">Reference proteome</keyword>
<dbReference type="EMBL" id="JAVDWE010000007">
    <property type="protein sequence ID" value="MDR7095094.1"/>
    <property type="molecule type" value="Genomic_DNA"/>
</dbReference>
<dbReference type="PANTHER" id="PTHR12318">
    <property type="entry name" value="TESTOSTERONE-REGULATED PROTEIN RP2"/>
    <property type="match status" value="1"/>
</dbReference>
<dbReference type="CDD" id="cd18870">
    <property type="entry name" value="NUDIX_AcylCoAdiphos_Nudt19"/>
    <property type="match status" value="1"/>
</dbReference>
<dbReference type="InterPro" id="IPR015797">
    <property type="entry name" value="NUDIX_hydrolase-like_dom_sf"/>
</dbReference>
<dbReference type="RefSeq" id="WP_204734008.1">
    <property type="nucleotide sequence ID" value="NZ_JAVDWE010000007.1"/>
</dbReference>
<gene>
    <name evidence="8" type="ORF">J2X09_002838</name>
</gene>
<dbReference type="Proteomes" id="UP001265550">
    <property type="component" value="Unassembled WGS sequence"/>
</dbReference>
<dbReference type="Gene3D" id="3.90.79.10">
    <property type="entry name" value="Nucleoside Triphosphate Pyrophosphohydrolase"/>
    <property type="match status" value="1"/>
</dbReference>
<dbReference type="PANTHER" id="PTHR12318:SF0">
    <property type="entry name" value="ACYL-COENZYME A DIPHOSPHATASE NUDT19"/>
    <property type="match status" value="1"/>
</dbReference>
<feature type="domain" description="Nudix hydrolase" evidence="7">
    <location>
        <begin position="13"/>
        <end position="214"/>
    </location>
</feature>
<proteinExistence type="predicted"/>
<reference evidence="8 9" key="1">
    <citation type="submission" date="2023-07" db="EMBL/GenBank/DDBJ databases">
        <title>Sorghum-associated microbial communities from plants grown in Nebraska, USA.</title>
        <authorList>
            <person name="Schachtman D."/>
        </authorList>
    </citation>
    <scope>NUCLEOTIDE SEQUENCE [LARGE SCALE GENOMIC DNA]</scope>
    <source>
        <strain evidence="8 9">BE240</strain>
    </source>
</reference>
<keyword evidence="4" id="KW-0378">Hydrolase</keyword>
<comment type="caution">
    <text evidence="8">The sequence shown here is derived from an EMBL/GenBank/DDBJ whole genome shotgun (WGS) entry which is preliminary data.</text>
</comment>
<evidence type="ECO:0000313" key="8">
    <source>
        <dbReference type="EMBL" id="MDR7095094.1"/>
    </source>
</evidence>